<dbReference type="AlphaFoldDB" id="X1GZC6"/>
<evidence type="ECO:0000313" key="2">
    <source>
        <dbReference type="EMBL" id="GAH63276.1"/>
    </source>
</evidence>
<name>X1GZC6_9ZZZZ</name>
<reference evidence="2" key="1">
    <citation type="journal article" date="2014" name="Front. Microbiol.">
        <title>High frequency of phylogenetically diverse reductive dehalogenase-homologous genes in deep subseafloor sedimentary metagenomes.</title>
        <authorList>
            <person name="Kawai M."/>
            <person name="Futagami T."/>
            <person name="Toyoda A."/>
            <person name="Takaki Y."/>
            <person name="Nishi S."/>
            <person name="Hori S."/>
            <person name="Arai W."/>
            <person name="Tsubouchi T."/>
            <person name="Morono Y."/>
            <person name="Uchiyama I."/>
            <person name="Ito T."/>
            <person name="Fujiyama A."/>
            <person name="Inagaki F."/>
            <person name="Takami H."/>
        </authorList>
    </citation>
    <scope>NUCLEOTIDE SEQUENCE</scope>
    <source>
        <strain evidence="2">Expedition CK06-06</strain>
    </source>
</reference>
<sequence>MADKSVEGSLHKAIRMALDVESEAVRRNTQTFNQGRYRATAAIEDYDELKDRARAIKEAAIDSLPELLTTLEAAVTSRGGRFHLARDGADACHYIKRICLQRQARLVVKAKSMTTEEIRLNGVLEGSGIEVVETDLAEFILQVSGEQPSHI</sequence>
<proteinExistence type="predicted"/>
<organism evidence="2">
    <name type="scientific">marine sediment metagenome</name>
    <dbReference type="NCBI Taxonomy" id="412755"/>
    <lineage>
        <taxon>unclassified sequences</taxon>
        <taxon>metagenomes</taxon>
        <taxon>ecological metagenomes</taxon>
    </lineage>
</organism>
<dbReference type="PANTHER" id="PTHR47153:SF2">
    <property type="entry name" value="LACTATE UTILIZATION PROTEIN B"/>
    <property type="match status" value="1"/>
</dbReference>
<dbReference type="EMBL" id="BARU01029093">
    <property type="protein sequence ID" value="GAH63276.1"/>
    <property type="molecule type" value="Genomic_DNA"/>
</dbReference>
<feature type="non-terminal residue" evidence="2">
    <location>
        <position position="151"/>
    </location>
</feature>
<evidence type="ECO:0000259" key="1">
    <source>
        <dbReference type="Pfam" id="PF02589"/>
    </source>
</evidence>
<comment type="caution">
    <text evidence="2">The sequence shown here is derived from an EMBL/GenBank/DDBJ whole genome shotgun (WGS) entry which is preliminary data.</text>
</comment>
<protein>
    <recommendedName>
        <fullName evidence="1">LUD domain-containing protein</fullName>
    </recommendedName>
</protein>
<accession>X1GZC6</accession>
<dbReference type="GO" id="GO:0006089">
    <property type="term" value="P:lactate metabolic process"/>
    <property type="evidence" value="ECO:0007669"/>
    <property type="project" value="InterPro"/>
</dbReference>
<dbReference type="PANTHER" id="PTHR47153">
    <property type="entry name" value="LACTATE UTILIZATION PROTEIN B"/>
    <property type="match status" value="1"/>
</dbReference>
<dbReference type="InterPro" id="IPR004452">
    <property type="entry name" value="LutB/LldF"/>
</dbReference>
<dbReference type="InterPro" id="IPR003741">
    <property type="entry name" value="LUD_dom"/>
</dbReference>
<dbReference type="Pfam" id="PF02589">
    <property type="entry name" value="LUD_dom"/>
    <property type="match status" value="1"/>
</dbReference>
<feature type="domain" description="LUD" evidence="1">
    <location>
        <begin position="71"/>
        <end position="141"/>
    </location>
</feature>
<gene>
    <name evidence="2" type="ORF">S03H2_46349</name>
</gene>